<dbReference type="PANTHER" id="PTHR46656">
    <property type="entry name" value="PUTATIVE-RELATED"/>
    <property type="match status" value="1"/>
</dbReference>
<evidence type="ECO:0000313" key="3">
    <source>
        <dbReference type="Proteomes" id="UP000675940"/>
    </source>
</evidence>
<dbReference type="SUPFAM" id="SSF53756">
    <property type="entry name" value="UDP-Glycosyltransferase/glycogen phosphorylase"/>
    <property type="match status" value="1"/>
</dbReference>
<comment type="caution">
    <text evidence="2">The sequence shown here is derived from an EMBL/GenBank/DDBJ whole genome shotgun (WGS) entry which is preliminary data.</text>
</comment>
<evidence type="ECO:0000313" key="2">
    <source>
        <dbReference type="EMBL" id="MBP0484482.1"/>
    </source>
</evidence>
<name>A0A940MV18_9RHOB</name>
<dbReference type="AlphaFoldDB" id="A0A940MV18"/>
<keyword evidence="3" id="KW-1185">Reference proteome</keyword>
<proteinExistence type="predicted"/>
<dbReference type="InterPro" id="IPR001296">
    <property type="entry name" value="Glyco_trans_1"/>
</dbReference>
<gene>
    <name evidence="2" type="ORF">J5474_18585</name>
</gene>
<sequence length="865" mass="96356">MRLSALLPARVHDLRARLEQKMGGFRGYVDGIAGQELMGWVQATADPRLRPRVGVFVQGARICEVSANIYRQDLEAAGVGDGRHGFAVPLSEEIMRLARANGGTVELRVLMGGGHDAHLGHHRLCETDATGRVLPGSALRKRLYAGLDLMSRLSEAPPAPAIVPRPLGRHAAKLFGAHNYLDPGRPLPAPMCAYTEFVRYRNRVDRSFDPNRTPKDIAHFHKFYLGAYAPMRRGLRVPLSRDAIAWANEPVVMPGAKHHLSRAAWAFLLEVQPLLQSMDFNSDAWFAWASYWWAVNQSQTMGCEDCLVTPDMTQALLRVPDPFEARPWPISEFMLRQHAETPEFAEFSLETEAGRRDLTCALMILAVNRPDTLRYIPEDLREAVLAPVPAPLGPLRYLRAEAPQAPTLLAEFCAGLGAPQPGLTRQAYAGILRHRGFDLDRMAFDTVTAEGHRIELARLPKPSEPPVDIQVIGPAKKASGLGQATRLSIAMLEGFARETGRTLNAVDYSLDNPAPEGFNAERDVSDYRLARVNLFHINAESLPLSVAYQPDVMQGAYNIGYFYWELDSPAACHHLAMDLLDEIWVSTDYGVSIYQPHTAKPVTNVGMSFEALPEIDAGQARTFLEAKAGIEKSAEGEGPFIFLTTFDSFSFVQRKNPLGVLSAFRKAFKGVADVRLVIKTQNRARVMDPVQMKVWDAVDAILKDDDRIVLIDETMKYTDLLKLKKGADAYISLHRSEGWGFGMIEAMNLGVPVLATAFSGNMDFCDADTCWLVDYELTRLKPDDYIFVTPGQTWAEPDIDHAARQMRAMKADPQELSRRAQAARRRVQTEFSEDAIGARYAARLREILAGRDGRERDRTEERARA</sequence>
<dbReference type="GO" id="GO:0016757">
    <property type="term" value="F:glycosyltransferase activity"/>
    <property type="evidence" value="ECO:0007669"/>
    <property type="project" value="InterPro"/>
</dbReference>
<feature type="domain" description="Glycosyl transferase family 1" evidence="1">
    <location>
        <begin position="711"/>
        <end position="764"/>
    </location>
</feature>
<dbReference type="Pfam" id="PF00534">
    <property type="entry name" value="Glycos_transf_1"/>
    <property type="match status" value="1"/>
</dbReference>
<dbReference type="Proteomes" id="UP000675940">
    <property type="component" value="Unassembled WGS sequence"/>
</dbReference>
<dbReference type="RefSeq" id="WP_209362895.1">
    <property type="nucleotide sequence ID" value="NZ_JAGISH010000013.1"/>
</dbReference>
<accession>A0A940MV18</accession>
<reference evidence="2" key="1">
    <citation type="submission" date="2021-03" db="EMBL/GenBank/DDBJ databases">
        <title>Sagittula salina sp. nov. strain M10.9X isolated from the marine waste.</title>
        <authorList>
            <person name="Satari L."/>
            <person name="Molina-Menor E."/>
            <person name="Vidal-Verdu A."/>
            <person name="Pascual J."/>
            <person name="Pereto J."/>
            <person name="Porcar M."/>
        </authorList>
    </citation>
    <scope>NUCLEOTIDE SEQUENCE</scope>
    <source>
        <strain evidence="2">M10.9X</strain>
    </source>
</reference>
<organism evidence="2 3">
    <name type="scientific">Sagittula salina</name>
    <dbReference type="NCBI Taxonomy" id="2820268"/>
    <lineage>
        <taxon>Bacteria</taxon>
        <taxon>Pseudomonadati</taxon>
        <taxon>Pseudomonadota</taxon>
        <taxon>Alphaproteobacteria</taxon>
        <taxon>Rhodobacterales</taxon>
        <taxon>Roseobacteraceae</taxon>
        <taxon>Sagittula</taxon>
    </lineage>
</organism>
<dbReference type="PANTHER" id="PTHR46656:SF3">
    <property type="entry name" value="PUTATIVE-RELATED"/>
    <property type="match status" value="1"/>
</dbReference>
<evidence type="ECO:0000259" key="1">
    <source>
        <dbReference type="Pfam" id="PF00534"/>
    </source>
</evidence>
<dbReference type="Gene3D" id="3.40.50.2000">
    <property type="entry name" value="Glycogen Phosphorylase B"/>
    <property type="match status" value="1"/>
</dbReference>
<dbReference type="EMBL" id="JAGISH010000013">
    <property type="protein sequence ID" value="MBP0484482.1"/>
    <property type="molecule type" value="Genomic_DNA"/>
</dbReference>
<protein>
    <submittedName>
        <fullName evidence="2">Glycosyltransferase</fullName>
    </submittedName>
</protein>